<comment type="similarity">
    <text evidence="1">Belongs to the PrpD family.</text>
</comment>
<dbReference type="SUPFAM" id="SSF103378">
    <property type="entry name" value="2-methylcitrate dehydratase PrpD"/>
    <property type="match status" value="1"/>
</dbReference>
<dbReference type="Proteomes" id="UP001620514">
    <property type="component" value="Unassembled WGS sequence"/>
</dbReference>
<dbReference type="InterPro" id="IPR042188">
    <property type="entry name" value="MmgE/PrpD_sf_2"/>
</dbReference>
<reference evidence="4 5" key="1">
    <citation type="submission" date="2024-10" db="EMBL/GenBank/DDBJ databases">
        <authorList>
            <person name="Deangelis K."/>
            <person name="Huntemann M."/>
            <person name="Clum A."/>
            <person name="Wang J."/>
            <person name="Palaniappan K."/>
            <person name="Ritter S."/>
            <person name="Chen I.-M."/>
            <person name="Stamatis D."/>
            <person name="Reddy T."/>
            <person name="O'Malley R."/>
            <person name="Daum C."/>
            <person name="Ng V."/>
            <person name="Ivanova N."/>
            <person name="Kyrpides N."/>
            <person name="Woyke T."/>
        </authorList>
    </citation>
    <scope>NUCLEOTIDE SEQUENCE [LARGE SCALE GENOMIC DNA]</scope>
    <source>
        <strain evidence="4 5">GAS97</strain>
    </source>
</reference>
<evidence type="ECO:0000313" key="5">
    <source>
        <dbReference type="Proteomes" id="UP001620514"/>
    </source>
</evidence>
<proteinExistence type="inferred from homology"/>
<dbReference type="Gene3D" id="1.10.4100.10">
    <property type="entry name" value="2-methylcitrate dehydratase PrpD"/>
    <property type="match status" value="1"/>
</dbReference>
<dbReference type="EMBL" id="JBIYDN010000016">
    <property type="protein sequence ID" value="MFK4444947.1"/>
    <property type="molecule type" value="Genomic_DNA"/>
</dbReference>
<evidence type="ECO:0000259" key="2">
    <source>
        <dbReference type="Pfam" id="PF03972"/>
    </source>
</evidence>
<dbReference type="InterPro" id="IPR045337">
    <property type="entry name" value="MmgE_PrpD_C"/>
</dbReference>
<dbReference type="EC" id="4.1.1.6" evidence="4"/>
<reference evidence="4 5" key="2">
    <citation type="submission" date="2024-11" db="EMBL/GenBank/DDBJ databases">
        <title>Using genomics to understand microbial adaptation to soil warming.</title>
        <authorList>
            <person name="Deangelis K.M. PhD."/>
        </authorList>
    </citation>
    <scope>NUCLEOTIDE SEQUENCE [LARGE SCALE GENOMIC DNA]</scope>
    <source>
        <strain evidence="4 5">GAS97</strain>
    </source>
</reference>
<feature type="domain" description="MmgE/PrpD C-terminal" evidence="3">
    <location>
        <begin position="280"/>
        <end position="449"/>
    </location>
</feature>
<dbReference type="PANTHER" id="PTHR16943">
    <property type="entry name" value="2-METHYLCITRATE DEHYDRATASE-RELATED"/>
    <property type="match status" value="1"/>
</dbReference>
<keyword evidence="4" id="KW-0456">Lyase</keyword>
<evidence type="ECO:0000256" key="1">
    <source>
        <dbReference type="ARBA" id="ARBA00006174"/>
    </source>
</evidence>
<protein>
    <submittedName>
        <fullName evidence="4">Aconitate decarboxylase</fullName>
        <ecNumber evidence="4">4.1.1.6</ecNumber>
    </submittedName>
</protein>
<dbReference type="PANTHER" id="PTHR16943:SF8">
    <property type="entry name" value="2-METHYLCITRATE DEHYDRATASE"/>
    <property type="match status" value="1"/>
</dbReference>
<accession>A0ABW8MNA0</accession>
<dbReference type="RefSeq" id="WP_404610010.1">
    <property type="nucleotide sequence ID" value="NZ_JBIYDN010000016.1"/>
</dbReference>
<evidence type="ECO:0000259" key="3">
    <source>
        <dbReference type="Pfam" id="PF19305"/>
    </source>
</evidence>
<dbReference type="Pfam" id="PF03972">
    <property type="entry name" value="MmgE_PrpD_N"/>
    <property type="match status" value="1"/>
</dbReference>
<name>A0ABW8MNA0_9BURK</name>
<dbReference type="InterPro" id="IPR042183">
    <property type="entry name" value="MmgE/PrpD_sf_1"/>
</dbReference>
<dbReference type="InterPro" id="IPR036148">
    <property type="entry name" value="MmgE/PrpD_sf"/>
</dbReference>
<dbReference type="InterPro" id="IPR045336">
    <property type="entry name" value="MmgE_PrpD_N"/>
</dbReference>
<evidence type="ECO:0000313" key="4">
    <source>
        <dbReference type="EMBL" id="MFK4444947.1"/>
    </source>
</evidence>
<dbReference type="Gene3D" id="3.30.1330.120">
    <property type="entry name" value="2-methylcitrate dehydratase PrpD"/>
    <property type="match status" value="1"/>
</dbReference>
<keyword evidence="5" id="KW-1185">Reference proteome</keyword>
<dbReference type="Pfam" id="PF19305">
    <property type="entry name" value="MmgE_PrpD_C"/>
    <property type="match status" value="1"/>
</dbReference>
<gene>
    <name evidence="4" type="ORF">ABH943_004969</name>
</gene>
<comment type="caution">
    <text evidence="4">The sequence shown here is derived from an EMBL/GenBank/DDBJ whole genome shotgun (WGS) entry which is preliminary data.</text>
</comment>
<dbReference type="InterPro" id="IPR005656">
    <property type="entry name" value="MmgE_PrpD"/>
</dbReference>
<dbReference type="GO" id="GO:0047613">
    <property type="term" value="F:aconitate decarboxylase activity"/>
    <property type="evidence" value="ECO:0007669"/>
    <property type="project" value="UniProtKB-EC"/>
</dbReference>
<feature type="domain" description="MmgE/PrpD N-terminal" evidence="2">
    <location>
        <begin position="17"/>
        <end position="252"/>
    </location>
</feature>
<sequence length="469" mass="50354">MNQHTEIGVNTYTGGVASFVSGLRYDAIPAEVIERIKLLILDSFGCAIFGTALPWSRILIDTLSSLDTTQGATVWGTATRLSAPHAALVNGTLVQGFELDDVHRVGVLHVGAVTLPAVLAVAETQRAMNGQDFLRACVAGYEVGPRVGMCMGPEHIAQGWHSGATVGVFSAAAGAAAALNLSVDQTVHALGIGGTQAAGLMAAQFGAMVKRMHAGRAAQSGLYGALLARNGFTGIVDVFENPYGGFCSTFSRSTDRFDLSQLTDGLGERFETMRIALKFYSCVGSNHTTLDAIRAMQARRPFNATEVEHIVVHGSRVTVDHVGWKYVPQGLTSAQLNLPYCVATLLLDGDVFVDQFTEDKVADPQRMALAERVQVCEDPAITARGSALRHMVRVEVFLRDGTRLEETVESQRGSEHAFAGPDEIIGKMRKLTEHRVDAAHVQRIVDWVMHAESMPDASELPRLLALATS</sequence>
<organism evidence="4 5">
    <name type="scientific">Caballeronia udeis</name>
    <dbReference type="NCBI Taxonomy" id="1232866"/>
    <lineage>
        <taxon>Bacteria</taxon>
        <taxon>Pseudomonadati</taxon>
        <taxon>Pseudomonadota</taxon>
        <taxon>Betaproteobacteria</taxon>
        <taxon>Burkholderiales</taxon>
        <taxon>Burkholderiaceae</taxon>
        <taxon>Caballeronia</taxon>
    </lineage>
</organism>